<accession>A0A0G3EH14</accession>
<evidence type="ECO:0000313" key="9">
    <source>
        <dbReference type="EMBL" id="AKJ64100.1"/>
    </source>
</evidence>
<dbReference type="PANTHER" id="PTHR30558:SF3">
    <property type="entry name" value="BIOPOLYMER TRANSPORT PROTEIN EXBD-RELATED"/>
    <property type="match status" value="1"/>
</dbReference>
<dbReference type="RefSeq" id="WP_052881466.1">
    <property type="nucleotide sequence ID" value="NZ_CP010904.1"/>
</dbReference>
<dbReference type="OrthoDB" id="9793581at2"/>
<protein>
    <submittedName>
        <fullName evidence="9">Biopolymer transport protein ExbD</fullName>
    </submittedName>
</protein>
<sequence length="135" mass="15193">MKFTMPKGEEAEVQMAPMIDMVFLLLIFFMVASQLNEMNKIDVDLPVAEDSAIPEDQSGRRLISVKETGQVFAGLNPVSLERLTEIVKQELEINPQVRFFIRADEQVRHGEVKKVMKTCAEAGAADLIFATYQSE</sequence>
<dbReference type="KEGG" id="vbl:L21SP4_00837"/>
<keyword evidence="4 7" id="KW-0812">Transmembrane</keyword>
<dbReference type="Gene3D" id="3.30.420.270">
    <property type="match status" value="1"/>
</dbReference>
<dbReference type="EMBL" id="CP010904">
    <property type="protein sequence ID" value="AKJ64100.1"/>
    <property type="molecule type" value="Genomic_DNA"/>
</dbReference>
<dbReference type="GO" id="GO:0015031">
    <property type="term" value="P:protein transport"/>
    <property type="evidence" value="ECO:0007669"/>
    <property type="project" value="UniProtKB-KW"/>
</dbReference>
<dbReference type="GO" id="GO:0022857">
    <property type="term" value="F:transmembrane transporter activity"/>
    <property type="evidence" value="ECO:0007669"/>
    <property type="project" value="InterPro"/>
</dbReference>
<dbReference type="Proteomes" id="UP000035268">
    <property type="component" value="Chromosome"/>
</dbReference>
<organism evidence="9 10">
    <name type="scientific">Kiritimatiella glycovorans</name>
    <dbReference type="NCBI Taxonomy" id="1307763"/>
    <lineage>
        <taxon>Bacteria</taxon>
        <taxon>Pseudomonadati</taxon>
        <taxon>Kiritimatiellota</taxon>
        <taxon>Kiritimatiellia</taxon>
        <taxon>Kiritimatiellales</taxon>
        <taxon>Kiritimatiellaceae</taxon>
        <taxon>Kiritimatiella</taxon>
    </lineage>
</organism>
<keyword evidence="6 8" id="KW-0472">Membrane</keyword>
<dbReference type="PATRIC" id="fig|1609981.3.peg.873"/>
<dbReference type="GO" id="GO:0005886">
    <property type="term" value="C:plasma membrane"/>
    <property type="evidence" value="ECO:0007669"/>
    <property type="project" value="UniProtKB-SubCell"/>
</dbReference>
<dbReference type="InterPro" id="IPR003400">
    <property type="entry name" value="ExbD"/>
</dbReference>
<comment type="subcellular location">
    <subcellularLocation>
        <location evidence="1">Cell membrane</location>
        <topology evidence="1">Single-pass membrane protein</topology>
    </subcellularLocation>
    <subcellularLocation>
        <location evidence="7">Cell membrane</location>
        <topology evidence="7">Single-pass type II membrane protein</topology>
    </subcellularLocation>
</comment>
<reference evidence="9 10" key="2">
    <citation type="journal article" date="2016" name="ISME J.">
        <title>Characterization of the first cultured representative of Verrucomicrobia subdivision 5 indicates the proposal of a novel phylum.</title>
        <authorList>
            <person name="Spring S."/>
            <person name="Bunk B."/>
            <person name="Sproer C."/>
            <person name="Schumann P."/>
            <person name="Rohde M."/>
            <person name="Tindall B.J."/>
            <person name="Klenk H.P."/>
        </authorList>
    </citation>
    <scope>NUCLEOTIDE SEQUENCE [LARGE SCALE GENOMIC DNA]</scope>
    <source>
        <strain evidence="9 10">L21-Fru-AB</strain>
    </source>
</reference>
<comment type="similarity">
    <text evidence="2 7">Belongs to the ExbD/TolR family.</text>
</comment>
<evidence type="ECO:0000256" key="1">
    <source>
        <dbReference type="ARBA" id="ARBA00004162"/>
    </source>
</evidence>
<evidence type="ECO:0000256" key="8">
    <source>
        <dbReference type="SAM" id="Phobius"/>
    </source>
</evidence>
<keyword evidence="7" id="KW-0813">Transport</keyword>
<dbReference type="STRING" id="1307763.L21SP4_00837"/>
<keyword evidence="5 8" id="KW-1133">Transmembrane helix</keyword>
<gene>
    <name evidence="9" type="primary">exbD_2</name>
    <name evidence="9" type="ORF">L21SP4_00837</name>
</gene>
<evidence type="ECO:0000256" key="5">
    <source>
        <dbReference type="ARBA" id="ARBA00022989"/>
    </source>
</evidence>
<keyword evidence="3" id="KW-1003">Cell membrane</keyword>
<evidence type="ECO:0000256" key="7">
    <source>
        <dbReference type="RuleBase" id="RU003879"/>
    </source>
</evidence>
<reference evidence="10" key="1">
    <citation type="submission" date="2015-02" db="EMBL/GenBank/DDBJ databases">
        <title>Description and complete genome sequence of the first cultured representative of the subdivision 5 of the Verrucomicrobia phylum.</title>
        <authorList>
            <person name="Spring S."/>
            <person name="Bunk B."/>
            <person name="Sproer C."/>
            <person name="Klenk H.-P."/>
        </authorList>
    </citation>
    <scope>NUCLEOTIDE SEQUENCE [LARGE SCALE GENOMIC DNA]</scope>
    <source>
        <strain evidence="10">L21-Fru-AB</strain>
    </source>
</reference>
<evidence type="ECO:0000256" key="4">
    <source>
        <dbReference type="ARBA" id="ARBA00022692"/>
    </source>
</evidence>
<evidence type="ECO:0000313" key="10">
    <source>
        <dbReference type="Proteomes" id="UP000035268"/>
    </source>
</evidence>
<evidence type="ECO:0000256" key="3">
    <source>
        <dbReference type="ARBA" id="ARBA00022475"/>
    </source>
</evidence>
<evidence type="ECO:0000256" key="2">
    <source>
        <dbReference type="ARBA" id="ARBA00005811"/>
    </source>
</evidence>
<dbReference type="AlphaFoldDB" id="A0A0G3EH14"/>
<evidence type="ECO:0000256" key="6">
    <source>
        <dbReference type="ARBA" id="ARBA00023136"/>
    </source>
</evidence>
<keyword evidence="10" id="KW-1185">Reference proteome</keyword>
<keyword evidence="7" id="KW-0653">Protein transport</keyword>
<proteinExistence type="inferred from homology"/>
<feature type="transmembrane region" description="Helical" evidence="8">
    <location>
        <begin position="15"/>
        <end position="32"/>
    </location>
</feature>
<dbReference type="PANTHER" id="PTHR30558">
    <property type="entry name" value="EXBD MEMBRANE COMPONENT OF PMF-DRIVEN MACROMOLECULE IMPORT SYSTEM"/>
    <property type="match status" value="1"/>
</dbReference>
<name>A0A0G3EH14_9BACT</name>
<dbReference type="Pfam" id="PF02472">
    <property type="entry name" value="ExbD"/>
    <property type="match status" value="1"/>
</dbReference>